<dbReference type="PANTHER" id="PTHR47089">
    <property type="entry name" value="ABC TRANSPORTER, PERMEASE PROTEIN"/>
    <property type="match status" value="1"/>
</dbReference>
<dbReference type="InterPro" id="IPR001851">
    <property type="entry name" value="ABC_transp_permease"/>
</dbReference>
<evidence type="ECO:0000256" key="2">
    <source>
        <dbReference type="ARBA" id="ARBA00022475"/>
    </source>
</evidence>
<feature type="transmembrane region" description="Helical" evidence="6">
    <location>
        <begin position="76"/>
        <end position="94"/>
    </location>
</feature>
<dbReference type="Pfam" id="PF02653">
    <property type="entry name" value="BPD_transp_2"/>
    <property type="match status" value="1"/>
</dbReference>
<comment type="caution">
    <text evidence="7">The sequence shown here is derived from an EMBL/GenBank/DDBJ whole genome shotgun (WGS) entry which is preliminary data.</text>
</comment>
<keyword evidence="2" id="KW-1003">Cell membrane</keyword>
<organism evidence="7 8">
    <name type="scientific">Funiculus sociatus GB2-A5</name>
    <dbReference type="NCBI Taxonomy" id="2933946"/>
    <lineage>
        <taxon>Bacteria</taxon>
        <taxon>Bacillati</taxon>
        <taxon>Cyanobacteriota</taxon>
        <taxon>Cyanophyceae</taxon>
        <taxon>Coleofasciculales</taxon>
        <taxon>Coleofasciculaceae</taxon>
        <taxon>Funiculus</taxon>
    </lineage>
</organism>
<name>A0ABV0JNT6_9CYAN</name>
<keyword evidence="8" id="KW-1185">Reference proteome</keyword>
<evidence type="ECO:0000256" key="6">
    <source>
        <dbReference type="SAM" id="Phobius"/>
    </source>
</evidence>
<evidence type="ECO:0000313" key="8">
    <source>
        <dbReference type="Proteomes" id="UP001442494"/>
    </source>
</evidence>
<dbReference type="EMBL" id="JAMPKK010000021">
    <property type="protein sequence ID" value="MEP0865067.1"/>
    <property type="molecule type" value="Genomic_DNA"/>
</dbReference>
<evidence type="ECO:0000256" key="3">
    <source>
        <dbReference type="ARBA" id="ARBA00022692"/>
    </source>
</evidence>
<keyword evidence="5 6" id="KW-0472">Membrane</keyword>
<sequence>MVIEKLKENTKKKHKEKPSSFLPLAGWANRLKPFFGAILALALGGILIALTGVNPLKAYQVMVFEAFGGTRQLTETILKATPLLIIGLGLTVAFRSKVWNIGAEGQYYIGALCGSIVALTLPNLSPWLLIPLMLIAGGIGGMLWSGIAGLLHIKRGMNVIICTLMLNYIAILLVQYVARSPLRDPNGFLPESTQFSAAAQIPTLFGGRLHLGVVLALVLVLVIYILLWRTPLGFKLRAVGSRASVARTAGMNVTGSILTALMLSGALAGIAGIIEVSYTYTRLKGNISGGYGFSGILVALLGQLHPVGVLIAAVLFSALTIGAEGLQVSLQVPAAVSQVIQALVVLFVIVGDAIARNK</sequence>
<feature type="transmembrane region" description="Helical" evidence="6">
    <location>
        <begin position="34"/>
        <end position="56"/>
    </location>
</feature>
<accession>A0ABV0JNT6</accession>
<feature type="transmembrane region" description="Helical" evidence="6">
    <location>
        <begin position="335"/>
        <end position="355"/>
    </location>
</feature>
<feature type="transmembrane region" description="Helical" evidence="6">
    <location>
        <begin position="130"/>
        <end position="151"/>
    </location>
</feature>
<protein>
    <submittedName>
        <fullName evidence="7">ABC transporter permease</fullName>
    </submittedName>
</protein>
<comment type="subcellular location">
    <subcellularLocation>
        <location evidence="1">Cell membrane</location>
        <topology evidence="1">Multi-pass membrane protein</topology>
    </subcellularLocation>
</comment>
<feature type="transmembrane region" description="Helical" evidence="6">
    <location>
        <begin position="249"/>
        <end position="274"/>
    </location>
</feature>
<keyword evidence="3 6" id="KW-0812">Transmembrane</keyword>
<feature type="transmembrane region" description="Helical" evidence="6">
    <location>
        <begin position="106"/>
        <end position="124"/>
    </location>
</feature>
<proteinExistence type="predicted"/>
<gene>
    <name evidence="7" type="ORF">NDI37_11370</name>
</gene>
<evidence type="ECO:0000313" key="7">
    <source>
        <dbReference type="EMBL" id="MEP0865067.1"/>
    </source>
</evidence>
<feature type="transmembrane region" description="Helical" evidence="6">
    <location>
        <begin position="158"/>
        <end position="178"/>
    </location>
</feature>
<feature type="transmembrane region" description="Helical" evidence="6">
    <location>
        <begin position="209"/>
        <end position="228"/>
    </location>
</feature>
<dbReference type="RefSeq" id="WP_347269396.1">
    <property type="nucleotide sequence ID" value="NZ_JAMPKK010000021.1"/>
</dbReference>
<evidence type="ECO:0000256" key="5">
    <source>
        <dbReference type="ARBA" id="ARBA00023136"/>
    </source>
</evidence>
<dbReference type="Proteomes" id="UP001442494">
    <property type="component" value="Unassembled WGS sequence"/>
</dbReference>
<keyword evidence="4 6" id="KW-1133">Transmembrane helix</keyword>
<evidence type="ECO:0000256" key="1">
    <source>
        <dbReference type="ARBA" id="ARBA00004651"/>
    </source>
</evidence>
<evidence type="ECO:0000256" key="4">
    <source>
        <dbReference type="ARBA" id="ARBA00022989"/>
    </source>
</evidence>
<dbReference type="CDD" id="cd06580">
    <property type="entry name" value="TM_PBP1_transp_TpRbsC_like"/>
    <property type="match status" value="1"/>
</dbReference>
<reference evidence="7 8" key="1">
    <citation type="submission" date="2022-04" db="EMBL/GenBank/DDBJ databases">
        <title>Positive selection, recombination, and allopatry shape intraspecific diversity of widespread and dominant cyanobacteria.</title>
        <authorList>
            <person name="Wei J."/>
            <person name="Shu W."/>
            <person name="Hu C."/>
        </authorList>
    </citation>
    <scope>NUCLEOTIDE SEQUENCE [LARGE SCALE GENOMIC DNA]</scope>
    <source>
        <strain evidence="7 8">GB2-A5</strain>
    </source>
</reference>
<dbReference type="PANTHER" id="PTHR47089:SF1">
    <property type="entry name" value="GUANOSINE ABC TRANSPORTER PERMEASE PROTEIN NUPP"/>
    <property type="match status" value="1"/>
</dbReference>